<keyword evidence="11" id="KW-0489">Methyltransferase</keyword>
<organism evidence="11 12">
    <name type="scientific">Fusarium sporotrichioides</name>
    <dbReference type="NCBI Taxonomy" id="5514"/>
    <lineage>
        <taxon>Eukaryota</taxon>
        <taxon>Fungi</taxon>
        <taxon>Dikarya</taxon>
        <taxon>Ascomycota</taxon>
        <taxon>Pezizomycotina</taxon>
        <taxon>Sordariomycetes</taxon>
        <taxon>Hypocreomycetidae</taxon>
        <taxon>Hypocreales</taxon>
        <taxon>Nectriaceae</taxon>
        <taxon>Fusarium</taxon>
    </lineage>
</organism>
<evidence type="ECO:0000256" key="8">
    <source>
        <dbReference type="ARBA" id="ARBA00023033"/>
    </source>
</evidence>
<dbReference type="GO" id="GO:0008168">
    <property type="term" value="F:methyltransferase activity"/>
    <property type="evidence" value="ECO:0007669"/>
    <property type="project" value="UniProtKB-KW"/>
</dbReference>
<dbReference type="Gene3D" id="1.10.630.10">
    <property type="entry name" value="Cytochrome P450"/>
    <property type="match status" value="1"/>
</dbReference>
<keyword evidence="8 10" id="KW-0503">Monooxygenase</keyword>
<comment type="caution">
    <text evidence="11">The sequence shown here is derived from an EMBL/GenBank/DDBJ whole genome shotgun (WGS) entry which is preliminary data.</text>
</comment>
<dbReference type="PANTHER" id="PTHR24305">
    <property type="entry name" value="CYTOCHROME P450"/>
    <property type="match status" value="1"/>
</dbReference>
<dbReference type="STRING" id="5514.A0A395RTV1"/>
<keyword evidence="11" id="KW-0808">Transferase</keyword>
<evidence type="ECO:0000256" key="7">
    <source>
        <dbReference type="ARBA" id="ARBA00023004"/>
    </source>
</evidence>
<proteinExistence type="inferred from homology"/>
<keyword evidence="7 9" id="KW-0408">Iron</keyword>
<dbReference type="PROSITE" id="PS00086">
    <property type="entry name" value="CYTOCHROME_P450"/>
    <property type="match status" value="1"/>
</dbReference>
<dbReference type="InterPro" id="IPR017972">
    <property type="entry name" value="Cyt_P450_CS"/>
</dbReference>
<evidence type="ECO:0000256" key="10">
    <source>
        <dbReference type="RuleBase" id="RU000461"/>
    </source>
</evidence>
<protein>
    <submittedName>
        <fullName evidence="11">Pisatin demethylase</fullName>
    </submittedName>
</protein>
<dbReference type="PRINTS" id="PR00385">
    <property type="entry name" value="P450"/>
</dbReference>
<comment type="pathway">
    <text evidence="2">Secondary metabolite biosynthesis.</text>
</comment>
<evidence type="ECO:0000256" key="2">
    <source>
        <dbReference type="ARBA" id="ARBA00005179"/>
    </source>
</evidence>
<name>A0A395RTV1_FUSSP</name>
<comment type="cofactor">
    <cofactor evidence="1 9">
        <name>heme</name>
        <dbReference type="ChEBI" id="CHEBI:30413"/>
    </cofactor>
</comment>
<dbReference type="Pfam" id="PF00067">
    <property type="entry name" value="p450"/>
    <property type="match status" value="1"/>
</dbReference>
<dbReference type="GO" id="GO:0005506">
    <property type="term" value="F:iron ion binding"/>
    <property type="evidence" value="ECO:0007669"/>
    <property type="project" value="InterPro"/>
</dbReference>
<dbReference type="PRINTS" id="PR00465">
    <property type="entry name" value="EP450IV"/>
</dbReference>
<evidence type="ECO:0000313" key="12">
    <source>
        <dbReference type="Proteomes" id="UP000266152"/>
    </source>
</evidence>
<evidence type="ECO:0000256" key="1">
    <source>
        <dbReference type="ARBA" id="ARBA00001971"/>
    </source>
</evidence>
<dbReference type="Proteomes" id="UP000266152">
    <property type="component" value="Unassembled WGS sequence"/>
</dbReference>
<reference evidence="11 12" key="1">
    <citation type="journal article" date="2018" name="PLoS Pathog.">
        <title>Evolution of structural diversity of trichothecenes, a family of toxins produced by plant pathogenic and entomopathogenic fungi.</title>
        <authorList>
            <person name="Proctor R.H."/>
            <person name="McCormick S.P."/>
            <person name="Kim H.S."/>
            <person name="Cardoza R.E."/>
            <person name="Stanley A.M."/>
            <person name="Lindo L."/>
            <person name="Kelly A."/>
            <person name="Brown D.W."/>
            <person name="Lee T."/>
            <person name="Vaughan M.M."/>
            <person name="Alexander N.J."/>
            <person name="Busman M."/>
            <person name="Gutierrez S."/>
        </authorList>
    </citation>
    <scope>NUCLEOTIDE SEQUENCE [LARGE SCALE GENOMIC DNA]</scope>
    <source>
        <strain evidence="11 12">NRRL 3299</strain>
    </source>
</reference>
<dbReference type="GO" id="GO:0004497">
    <property type="term" value="F:monooxygenase activity"/>
    <property type="evidence" value="ECO:0007669"/>
    <property type="project" value="UniProtKB-KW"/>
</dbReference>
<evidence type="ECO:0000256" key="5">
    <source>
        <dbReference type="ARBA" id="ARBA00022723"/>
    </source>
</evidence>
<dbReference type="GO" id="GO:0020037">
    <property type="term" value="F:heme binding"/>
    <property type="evidence" value="ECO:0007669"/>
    <property type="project" value="InterPro"/>
</dbReference>
<gene>
    <name evidence="11" type="ORF">FSPOR_8556</name>
</gene>
<evidence type="ECO:0000256" key="6">
    <source>
        <dbReference type="ARBA" id="ARBA00023002"/>
    </source>
</evidence>
<dbReference type="EMBL" id="PXOF01000129">
    <property type="protein sequence ID" value="RGP63503.1"/>
    <property type="molecule type" value="Genomic_DNA"/>
</dbReference>
<keyword evidence="6 10" id="KW-0560">Oxidoreductase</keyword>
<dbReference type="PANTHER" id="PTHR24305:SF175">
    <property type="entry name" value="CYTOCHROME P450 MONOOXYGENASE PKFB"/>
    <property type="match status" value="1"/>
</dbReference>
<evidence type="ECO:0000256" key="4">
    <source>
        <dbReference type="ARBA" id="ARBA00022617"/>
    </source>
</evidence>
<dbReference type="InterPro" id="IPR002403">
    <property type="entry name" value="Cyt_P450_E_grp-IV"/>
</dbReference>
<evidence type="ECO:0000256" key="9">
    <source>
        <dbReference type="PIRSR" id="PIRSR602403-1"/>
    </source>
</evidence>
<comment type="similarity">
    <text evidence="3 10">Belongs to the cytochrome P450 family.</text>
</comment>
<keyword evidence="5 9" id="KW-0479">Metal-binding</keyword>
<evidence type="ECO:0000256" key="3">
    <source>
        <dbReference type="ARBA" id="ARBA00010617"/>
    </source>
</evidence>
<accession>A0A395RTV1</accession>
<sequence length="410" mass="47199">MYRAFRPWTPNGLLLSVFTADNDTANRNMKQHIALYFSLSYTVSSFEQRIDKAIRMFLDQFDRQFVTTGSSCDLTRWFKFFSYDAMGLMTFSQTYGYIEKGGDSTAVIDDVKNSMLTIGPMTQMPWLDWLLHKNWVINLIKPEPVSHLLKYVLERISERQRVFEKSSRTTTTGPDTNSDFLDYFLQAQEKKSNEVPPRFLSTWTLANILGGSDSTASMLRSVVCYLVEHPKALERVRDELRVKQETTGLTFPVPQWSELQNLPFLDACITESLRLDPPFATALERIVPAGGVTICGRFLPEGTIVGMNPYTTNRYRSAWGDDSEEWRPDRWLEVDSAHVRRLEANLLSFGAGTRTCLGQNVAIFEIKKLVVALSMNYDINLIKPRELRNRYSWIIMPESVQATVHRYNWA</sequence>
<dbReference type="InterPro" id="IPR036396">
    <property type="entry name" value="Cyt_P450_sf"/>
</dbReference>
<evidence type="ECO:0000313" key="11">
    <source>
        <dbReference type="EMBL" id="RGP63503.1"/>
    </source>
</evidence>
<dbReference type="CDD" id="cd11060">
    <property type="entry name" value="CYP57A1-like"/>
    <property type="match status" value="1"/>
</dbReference>
<dbReference type="GO" id="GO:0016705">
    <property type="term" value="F:oxidoreductase activity, acting on paired donors, with incorporation or reduction of molecular oxygen"/>
    <property type="evidence" value="ECO:0007669"/>
    <property type="project" value="InterPro"/>
</dbReference>
<dbReference type="InterPro" id="IPR001128">
    <property type="entry name" value="Cyt_P450"/>
</dbReference>
<dbReference type="InterPro" id="IPR050121">
    <property type="entry name" value="Cytochrome_P450_monoxygenase"/>
</dbReference>
<keyword evidence="12" id="KW-1185">Reference proteome</keyword>
<dbReference type="AlphaFoldDB" id="A0A395RTV1"/>
<keyword evidence="4 9" id="KW-0349">Heme</keyword>
<dbReference type="GO" id="GO:0032259">
    <property type="term" value="P:methylation"/>
    <property type="evidence" value="ECO:0007669"/>
    <property type="project" value="UniProtKB-KW"/>
</dbReference>
<feature type="binding site" description="axial binding residue" evidence="9">
    <location>
        <position position="356"/>
    </location>
    <ligand>
        <name>heme</name>
        <dbReference type="ChEBI" id="CHEBI:30413"/>
    </ligand>
    <ligandPart>
        <name>Fe</name>
        <dbReference type="ChEBI" id="CHEBI:18248"/>
    </ligandPart>
</feature>
<dbReference type="SUPFAM" id="SSF48264">
    <property type="entry name" value="Cytochrome P450"/>
    <property type="match status" value="1"/>
</dbReference>